<keyword evidence="1" id="KW-1133">Transmembrane helix</keyword>
<name>A0A917DQA5_9BACT</name>
<accession>A0A917DQA5</accession>
<dbReference type="InterPro" id="IPR008620">
    <property type="entry name" value="FixH"/>
</dbReference>
<dbReference type="Proteomes" id="UP000609064">
    <property type="component" value="Unassembled WGS sequence"/>
</dbReference>
<organism evidence="2 3">
    <name type="scientific">Emticicia aquatilis</name>
    <dbReference type="NCBI Taxonomy" id="1537369"/>
    <lineage>
        <taxon>Bacteria</taxon>
        <taxon>Pseudomonadati</taxon>
        <taxon>Bacteroidota</taxon>
        <taxon>Cytophagia</taxon>
        <taxon>Cytophagales</taxon>
        <taxon>Leadbetterellaceae</taxon>
        <taxon>Emticicia</taxon>
    </lineage>
</organism>
<dbReference type="AlphaFoldDB" id="A0A917DQA5"/>
<sequence>MNWGKKIAIVYLSFVGFMGFLVWKCLQQDDIHLVSQDYYQKELAYQDNIDKMNNTNQLSSELKFNYQTDKQVVNLDFPKESIGSTGEINFYRPSDARKDFAVKLNIASVENQSIPVSKLDRGLWVVKVTWNKDGKGYYKEEKMTL</sequence>
<dbReference type="Pfam" id="PF05751">
    <property type="entry name" value="FixH"/>
    <property type="match status" value="1"/>
</dbReference>
<evidence type="ECO:0008006" key="4">
    <source>
        <dbReference type="Google" id="ProtNLM"/>
    </source>
</evidence>
<feature type="transmembrane region" description="Helical" evidence="1">
    <location>
        <begin position="7"/>
        <end position="23"/>
    </location>
</feature>
<evidence type="ECO:0000313" key="2">
    <source>
        <dbReference type="EMBL" id="GGD58884.1"/>
    </source>
</evidence>
<keyword evidence="1" id="KW-0812">Transmembrane</keyword>
<evidence type="ECO:0000313" key="3">
    <source>
        <dbReference type="Proteomes" id="UP000609064"/>
    </source>
</evidence>
<reference evidence="2" key="2">
    <citation type="submission" date="2020-09" db="EMBL/GenBank/DDBJ databases">
        <authorList>
            <person name="Sun Q."/>
            <person name="Zhou Y."/>
        </authorList>
    </citation>
    <scope>NUCLEOTIDE SEQUENCE</scope>
    <source>
        <strain evidence="2">CGMCC 1.15958</strain>
    </source>
</reference>
<proteinExistence type="predicted"/>
<evidence type="ECO:0000256" key="1">
    <source>
        <dbReference type="SAM" id="Phobius"/>
    </source>
</evidence>
<dbReference type="RefSeq" id="WP_188766287.1">
    <property type="nucleotide sequence ID" value="NZ_BMKK01000004.1"/>
</dbReference>
<protein>
    <recommendedName>
        <fullName evidence="4">Nitrogen fixation protein FixH</fullName>
    </recommendedName>
</protein>
<reference evidence="2" key="1">
    <citation type="journal article" date="2014" name="Int. J. Syst. Evol. Microbiol.">
        <title>Complete genome sequence of Corynebacterium casei LMG S-19264T (=DSM 44701T), isolated from a smear-ripened cheese.</title>
        <authorList>
            <consortium name="US DOE Joint Genome Institute (JGI-PGF)"/>
            <person name="Walter F."/>
            <person name="Albersmeier A."/>
            <person name="Kalinowski J."/>
            <person name="Ruckert C."/>
        </authorList>
    </citation>
    <scope>NUCLEOTIDE SEQUENCE</scope>
    <source>
        <strain evidence="2">CGMCC 1.15958</strain>
    </source>
</reference>
<comment type="caution">
    <text evidence="2">The sequence shown here is derived from an EMBL/GenBank/DDBJ whole genome shotgun (WGS) entry which is preliminary data.</text>
</comment>
<keyword evidence="3" id="KW-1185">Reference proteome</keyword>
<gene>
    <name evidence="2" type="ORF">GCM10011514_23590</name>
</gene>
<dbReference type="EMBL" id="BMKK01000004">
    <property type="protein sequence ID" value="GGD58884.1"/>
    <property type="molecule type" value="Genomic_DNA"/>
</dbReference>
<keyword evidence="1" id="KW-0472">Membrane</keyword>